<dbReference type="EMBL" id="CP001681">
    <property type="protein sequence ID" value="ACU04350.1"/>
    <property type="molecule type" value="Genomic_DNA"/>
</dbReference>
<accession>C6XXT2</accession>
<evidence type="ECO:0000313" key="2">
    <source>
        <dbReference type="Proteomes" id="UP000000852"/>
    </source>
</evidence>
<keyword evidence="2" id="KW-1185">Reference proteome</keyword>
<proteinExistence type="predicted"/>
<dbReference type="Proteomes" id="UP000000852">
    <property type="component" value="Chromosome"/>
</dbReference>
<dbReference type="HOGENOM" id="CLU_1676189_0_0_10"/>
<protein>
    <submittedName>
        <fullName evidence="1">Uncharacterized protein</fullName>
    </submittedName>
</protein>
<dbReference type="RefSeq" id="WP_015807963.1">
    <property type="nucleotide sequence ID" value="NC_013061.1"/>
</dbReference>
<dbReference type="KEGG" id="phe:Phep_2146"/>
<evidence type="ECO:0000313" key="1">
    <source>
        <dbReference type="EMBL" id="ACU04350.1"/>
    </source>
</evidence>
<name>C6XXT2_PEDHD</name>
<organism evidence="1 2">
    <name type="scientific">Pedobacter heparinus (strain ATCC 13125 / DSM 2366 / CIP 104194 / JCM 7457 / NBRC 12017 / NCIMB 9290 / NRRL B-14731 / HIM 762-3)</name>
    <dbReference type="NCBI Taxonomy" id="485917"/>
    <lineage>
        <taxon>Bacteria</taxon>
        <taxon>Pseudomonadati</taxon>
        <taxon>Bacteroidota</taxon>
        <taxon>Sphingobacteriia</taxon>
        <taxon>Sphingobacteriales</taxon>
        <taxon>Sphingobacteriaceae</taxon>
        <taxon>Pedobacter</taxon>
    </lineage>
</organism>
<dbReference type="AlphaFoldDB" id="C6XXT2"/>
<sequence>MKYSGTLDDGDYKNLGIPFIKGILHTFESLNQPDSTLSYDYDIVQVEKGNKNMIETLKEQFDVLRDQSFNLNSISDEELKKSLTGWLFETKFVSASKVEKEVNFFHNLLKEITGYKSCFRATELDSTSFSYDLGVYYEYFVLESEAYIYVLYFNYSD</sequence>
<gene>
    <name evidence="1" type="ordered locus">Phep_2146</name>
</gene>
<reference evidence="1 2" key="1">
    <citation type="journal article" date="2009" name="Stand. Genomic Sci.">
        <title>Complete genome sequence of Pedobacter heparinus type strain (HIM 762-3).</title>
        <authorList>
            <person name="Han C."/>
            <person name="Spring S."/>
            <person name="Lapidus A."/>
            <person name="Del Rio T.G."/>
            <person name="Tice H."/>
            <person name="Copeland A."/>
            <person name="Cheng J.F."/>
            <person name="Lucas S."/>
            <person name="Chen F."/>
            <person name="Nolan M."/>
            <person name="Bruce D."/>
            <person name="Goodwin L."/>
            <person name="Pitluck S."/>
            <person name="Ivanova N."/>
            <person name="Mavromatis K."/>
            <person name="Mikhailova N."/>
            <person name="Pati A."/>
            <person name="Chen A."/>
            <person name="Palaniappan K."/>
            <person name="Land M."/>
            <person name="Hauser L."/>
            <person name="Chang Y.J."/>
            <person name="Jeffries C.C."/>
            <person name="Saunders E."/>
            <person name="Chertkov O."/>
            <person name="Brettin T."/>
            <person name="Goker M."/>
            <person name="Rohde M."/>
            <person name="Bristow J."/>
            <person name="Eisen J.A."/>
            <person name="Markowitz V."/>
            <person name="Hugenholtz P."/>
            <person name="Kyrpides N.C."/>
            <person name="Klenk H.P."/>
            <person name="Detter J.C."/>
        </authorList>
    </citation>
    <scope>NUCLEOTIDE SEQUENCE [LARGE SCALE GENOMIC DNA]</scope>
    <source>
        <strain evidence="2">ATCC 13125 / DSM 2366 / CIP 104194 / JCM 7457 / NBRC 12017 / NCIMB 9290 / NRRL B-14731 / HIM 762-3</strain>
    </source>
</reference>